<protein>
    <recommendedName>
        <fullName evidence="8">Pantothenate synthetase</fullName>
        <shortName evidence="8">PS</shortName>
        <ecNumber evidence="8">6.3.2.1</ecNumber>
    </recommendedName>
    <alternativeName>
        <fullName evidence="8">Pantoate--beta-alanine ligase</fullName>
    </alternativeName>
    <alternativeName>
        <fullName evidence="8">Pantoate-activating enzyme</fullName>
    </alternativeName>
</protein>
<comment type="miscellaneous">
    <text evidence="8">The reaction proceeds by a bi uni uni bi ping pong mechanism.</text>
</comment>
<feature type="active site" description="Proton donor" evidence="8">
    <location>
        <position position="37"/>
    </location>
</feature>
<evidence type="ECO:0000313" key="10">
    <source>
        <dbReference type="Proteomes" id="UP000095228"/>
    </source>
</evidence>
<comment type="catalytic activity">
    <reaction evidence="7 8">
        <text>(R)-pantoate + beta-alanine + ATP = (R)-pantothenate + AMP + diphosphate + H(+)</text>
        <dbReference type="Rhea" id="RHEA:10912"/>
        <dbReference type="ChEBI" id="CHEBI:15378"/>
        <dbReference type="ChEBI" id="CHEBI:15980"/>
        <dbReference type="ChEBI" id="CHEBI:29032"/>
        <dbReference type="ChEBI" id="CHEBI:30616"/>
        <dbReference type="ChEBI" id="CHEBI:33019"/>
        <dbReference type="ChEBI" id="CHEBI:57966"/>
        <dbReference type="ChEBI" id="CHEBI:456215"/>
        <dbReference type="EC" id="6.3.2.1"/>
    </reaction>
</comment>
<accession>A0A1D8ARV0</accession>
<dbReference type="InterPro" id="IPR003721">
    <property type="entry name" value="Pantoate_ligase"/>
</dbReference>
<dbReference type="GO" id="GO:0005829">
    <property type="term" value="C:cytosol"/>
    <property type="evidence" value="ECO:0007669"/>
    <property type="project" value="TreeGrafter"/>
</dbReference>
<dbReference type="Pfam" id="PF02569">
    <property type="entry name" value="Pantoate_ligase"/>
    <property type="match status" value="1"/>
</dbReference>
<reference evidence="9 10" key="1">
    <citation type="submission" date="2016-06" db="EMBL/GenBank/DDBJ databases">
        <title>Three novel species with peptidoglycan cell walls form the new genus Lacunisphaera gen. nov. in the family Opitutaceae of the verrucomicrobial subdivision 4.</title>
        <authorList>
            <person name="Rast P."/>
            <person name="Gloeckner I."/>
            <person name="Jogler M."/>
            <person name="Boedeker C."/>
            <person name="Jeske O."/>
            <person name="Wiegand S."/>
            <person name="Reinhardt R."/>
            <person name="Schumann P."/>
            <person name="Rohde M."/>
            <person name="Spring S."/>
            <person name="Gloeckner F.O."/>
            <person name="Jogler C."/>
        </authorList>
    </citation>
    <scope>NUCLEOTIDE SEQUENCE [LARGE SCALE GENOMIC DNA]</scope>
    <source>
        <strain evidence="9 10">IG16b</strain>
    </source>
</reference>
<keyword evidence="3 8" id="KW-0436">Ligase</keyword>
<comment type="pathway">
    <text evidence="1 8">Cofactor biosynthesis; (R)-pantothenate biosynthesis; (R)-pantothenate from (R)-pantoate and beta-alanine: step 1/1.</text>
</comment>
<proteinExistence type="inferred from homology"/>
<keyword evidence="5 8" id="KW-0547">Nucleotide-binding</keyword>
<dbReference type="GO" id="GO:0015940">
    <property type="term" value="P:pantothenate biosynthetic process"/>
    <property type="evidence" value="ECO:0007669"/>
    <property type="project" value="UniProtKB-UniRule"/>
</dbReference>
<dbReference type="KEGG" id="obg:Verru16b_00658"/>
<evidence type="ECO:0000313" key="9">
    <source>
        <dbReference type="EMBL" id="AOS43606.1"/>
    </source>
</evidence>
<gene>
    <name evidence="9" type="primary">panC_1</name>
    <name evidence="8" type="synonym">panC</name>
    <name evidence="9" type="ORF">Verru16b_00658</name>
</gene>
<dbReference type="Gene3D" id="3.30.1300.10">
    <property type="entry name" value="Pantoate-beta-alanine ligase, C-terminal domain"/>
    <property type="match status" value="1"/>
</dbReference>
<comment type="function">
    <text evidence="8">Catalyzes the condensation of pantoate with beta-alanine in an ATP-dependent reaction via a pantoyl-adenylate intermediate.</text>
</comment>
<evidence type="ECO:0000256" key="8">
    <source>
        <dbReference type="HAMAP-Rule" id="MF_00158"/>
    </source>
</evidence>
<sequence>MQKIESITAMREAALALRAAGRKIAFIPTSGALHAGHASLIRLARAEGAAVVVSTFVNPLQFGPSEDYQKYPRTPAADGMLAEKEGVEILFTPTAEEMFPKGFSTSVQEEAVSKPLCGVTRAALFRGTLTCWLKFLNIIQPDLLVLGEKDVQQLAVVKKAAADLLLPLAIMTGPLVRDADGLAVSARNNYLTPTQREEALAVVRALRKAKEMVDSGVKISDRLVAEATHIIGQKRRLRVIYISVVDPRTMEPVREIVTGQCLMAVSYWVDEVRLTDNMPL</sequence>
<comment type="subcellular location">
    <subcellularLocation>
        <location evidence="8">Cytoplasm</location>
    </subcellularLocation>
</comment>
<evidence type="ECO:0000256" key="5">
    <source>
        <dbReference type="ARBA" id="ARBA00022741"/>
    </source>
</evidence>
<dbReference type="UniPathway" id="UPA00028">
    <property type="reaction ID" value="UER00005"/>
</dbReference>
<comment type="subunit">
    <text evidence="8">Homodimer.</text>
</comment>
<organism evidence="9 10">
    <name type="scientific">Lacunisphaera limnophila</name>
    <dbReference type="NCBI Taxonomy" id="1838286"/>
    <lineage>
        <taxon>Bacteria</taxon>
        <taxon>Pseudomonadati</taxon>
        <taxon>Verrucomicrobiota</taxon>
        <taxon>Opitutia</taxon>
        <taxon>Opitutales</taxon>
        <taxon>Opitutaceae</taxon>
        <taxon>Lacunisphaera</taxon>
    </lineage>
</organism>
<evidence type="ECO:0000256" key="4">
    <source>
        <dbReference type="ARBA" id="ARBA00022655"/>
    </source>
</evidence>
<dbReference type="NCBIfam" id="TIGR00018">
    <property type="entry name" value="panC"/>
    <property type="match status" value="1"/>
</dbReference>
<dbReference type="GO" id="GO:0004592">
    <property type="term" value="F:pantoate-beta-alanine ligase activity"/>
    <property type="evidence" value="ECO:0007669"/>
    <property type="project" value="UniProtKB-UniRule"/>
</dbReference>
<evidence type="ECO:0000256" key="3">
    <source>
        <dbReference type="ARBA" id="ARBA00022598"/>
    </source>
</evidence>
<dbReference type="OrthoDB" id="9773087at2"/>
<dbReference type="PANTHER" id="PTHR21299">
    <property type="entry name" value="CYTIDYLATE KINASE/PANTOATE-BETA-ALANINE LIGASE"/>
    <property type="match status" value="1"/>
</dbReference>
<evidence type="ECO:0000256" key="1">
    <source>
        <dbReference type="ARBA" id="ARBA00004990"/>
    </source>
</evidence>
<feature type="binding site" evidence="8">
    <location>
        <begin position="147"/>
        <end position="150"/>
    </location>
    <ligand>
        <name>ATP</name>
        <dbReference type="ChEBI" id="CHEBI:30616"/>
    </ligand>
</feature>
<feature type="binding site" evidence="8">
    <location>
        <begin position="184"/>
        <end position="187"/>
    </location>
    <ligand>
        <name>ATP</name>
        <dbReference type="ChEBI" id="CHEBI:30616"/>
    </ligand>
</feature>
<keyword evidence="10" id="KW-1185">Reference proteome</keyword>
<comment type="similarity">
    <text evidence="2 8">Belongs to the pantothenate synthetase family.</text>
</comment>
<dbReference type="Proteomes" id="UP000095228">
    <property type="component" value="Chromosome"/>
</dbReference>
<keyword evidence="4 8" id="KW-0566">Pantothenate biosynthesis</keyword>
<feature type="binding site" evidence="8">
    <location>
        <position position="176"/>
    </location>
    <ligand>
        <name>ATP</name>
        <dbReference type="ChEBI" id="CHEBI:30616"/>
    </ligand>
</feature>
<dbReference type="InterPro" id="IPR042176">
    <property type="entry name" value="Pantoate_ligase_C"/>
</dbReference>
<evidence type="ECO:0000256" key="7">
    <source>
        <dbReference type="ARBA" id="ARBA00048258"/>
    </source>
</evidence>
<dbReference type="EMBL" id="CP016094">
    <property type="protein sequence ID" value="AOS43606.1"/>
    <property type="molecule type" value="Genomic_DNA"/>
</dbReference>
<feature type="binding site" evidence="8">
    <location>
        <position position="61"/>
    </location>
    <ligand>
        <name>(R)-pantoate</name>
        <dbReference type="ChEBI" id="CHEBI:15980"/>
    </ligand>
</feature>
<dbReference type="GO" id="GO:0005524">
    <property type="term" value="F:ATP binding"/>
    <property type="evidence" value="ECO:0007669"/>
    <property type="project" value="UniProtKB-KW"/>
</dbReference>
<dbReference type="PATRIC" id="fig|1838286.3.peg.665"/>
<dbReference type="HAMAP" id="MF_00158">
    <property type="entry name" value="PanC"/>
    <property type="match status" value="1"/>
</dbReference>
<dbReference type="STRING" id="1838286.Verru16b_00658"/>
<name>A0A1D8ARV0_9BACT</name>
<feature type="binding site" evidence="8">
    <location>
        <position position="61"/>
    </location>
    <ligand>
        <name>beta-alanine</name>
        <dbReference type="ChEBI" id="CHEBI:57966"/>
    </ligand>
</feature>
<dbReference type="EC" id="6.3.2.1" evidence="8"/>
<dbReference type="PANTHER" id="PTHR21299:SF1">
    <property type="entry name" value="PANTOATE--BETA-ALANINE LIGASE"/>
    <property type="match status" value="1"/>
</dbReference>
<keyword evidence="6 8" id="KW-0067">ATP-binding</keyword>
<dbReference type="Gene3D" id="3.40.50.620">
    <property type="entry name" value="HUPs"/>
    <property type="match status" value="1"/>
</dbReference>
<feature type="binding site" evidence="8">
    <location>
        <position position="153"/>
    </location>
    <ligand>
        <name>(R)-pantoate</name>
        <dbReference type="ChEBI" id="CHEBI:15980"/>
    </ligand>
</feature>
<dbReference type="AlphaFoldDB" id="A0A1D8ARV0"/>
<evidence type="ECO:0000256" key="2">
    <source>
        <dbReference type="ARBA" id="ARBA00009256"/>
    </source>
</evidence>
<comment type="caution">
    <text evidence="8">Lacks conserved residue(s) required for the propagation of feature annotation.</text>
</comment>
<evidence type="ECO:0000256" key="6">
    <source>
        <dbReference type="ARBA" id="ARBA00022840"/>
    </source>
</evidence>
<keyword evidence="8" id="KW-0963">Cytoplasm</keyword>
<dbReference type="InterPro" id="IPR014729">
    <property type="entry name" value="Rossmann-like_a/b/a_fold"/>
</dbReference>
<dbReference type="SUPFAM" id="SSF52374">
    <property type="entry name" value="Nucleotidylyl transferase"/>
    <property type="match status" value="1"/>
</dbReference>
<dbReference type="RefSeq" id="WP_069960937.1">
    <property type="nucleotide sequence ID" value="NZ_CP016094.1"/>
</dbReference>